<proteinExistence type="predicted"/>
<organism evidence="1 2">
    <name type="scientific">Artemisia annua</name>
    <name type="common">Sweet wormwood</name>
    <dbReference type="NCBI Taxonomy" id="35608"/>
    <lineage>
        <taxon>Eukaryota</taxon>
        <taxon>Viridiplantae</taxon>
        <taxon>Streptophyta</taxon>
        <taxon>Embryophyta</taxon>
        <taxon>Tracheophyta</taxon>
        <taxon>Spermatophyta</taxon>
        <taxon>Magnoliopsida</taxon>
        <taxon>eudicotyledons</taxon>
        <taxon>Gunneridae</taxon>
        <taxon>Pentapetalae</taxon>
        <taxon>asterids</taxon>
        <taxon>campanulids</taxon>
        <taxon>Asterales</taxon>
        <taxon>Asteraceae</taxon>
        <taxon>Asteroideae</taxon>
        <taxon>Anthemideae</taxon>
        <taxon>Artemisiinae</taxon>
        <taxon>Artemisia</taxon>
    </lineage>
</organism>
<protein>
    <submittedName>
        <fullName evidence="1">Uncharacterized protein</fullName>
    </submittedName>
</protein>
<dbReference type="AlphaFoldDB" id="A0A2U1NFK4"/>
<evidence type="ECO:0000313" key="2">
    <source>
        <dbReference type="Proteomes" id="UP000245207"/>
    </source>
</evidence>
<dbReference type="EMBL" id="PKPP01002923">
    <property type="protein sequence ID" value="PWA72299.1"/>
    <property type="molecule type" value="Genomic_DNA"/>
</dbReference>
<keyword evidence="2" id="KW-1185">Reference proteome</keyword>
<accession>A0A2U1NFK4</accession>
<evidence type="ECO:0000313" key="1">
    <source>
        <dbReference type="EMBL" id="PWA72299.1"/>
    </source>
</evidence>
<comment type="caution">
    <text evidence="1">The sequence shown here is derived from an EMBL/GenBank/DDBJ whole genome shotgun (WGS) entry which is preliminary data.</text>
</comment>
<reference evidence="1 2" key="1">
    <citation type="journal article" date="2018" name="Mol. Plant">
        <title>The genome of Artemisia annua provides insight into the evolution of Asteraceae family and artemisinin biosynthesis.</title>
        <authorList>
            <person name="Shen Q."/>
            <person name="Zhang L."/>
            <person name="Liao Z."/>
            <person name="Wang S."/>
            <person name="Yan T."/>
            <person name="Shi P."/>
            <person name="Liu M."/>
            <person name="Fu X."/>
            <person name="Pan Q."/>
            <person name="Wang Y."/>
            <person name="Lv Z."/>
            <person name="Lu X."/>
            <person name="Zhang F."/>
            <person name="Jiang W."/>
            <person name="Ma Y."/>
            <person name="Chen M."/>
            <person name="Hao X."/>
            <person name="Li L."/>
            <person name="Tang Y."/>
            <person name="Lv G."/>
            <person name="Zhou Y."/>
            <person name="Sun X."/>
            <person name="Brodelius P.E."/>
            <person name="Rose J.K.C."/>
            <person name="Tang K."/>
        </authorList>
    </citation>
    <scope>NUCLEOTIDE SEQUENCE [LARGE SCALE GENOMIC DNA]</scope>
    <source>
        <strain evidence="2">cv. Huhao1</strain>
        <tissue evidence="1">Leaf</tissue>
    </source>
</reference>
<dbReference type="Proteomes" id="UP000245207">
    <property type="component" value="Unassembled WGS sequence"/>
</dbReference>
<gene>
    <name evidence="1" type="ORF">CTI12_AA272000</name>
</gene>
<sequence>MLYYKSVPSEGDETNFSDNCNGNARTHDKLKGFRYSFLACHSDEPPSVSKNHAYMGDRDTLLSLLE</sequence>
<name>A0A2U1NFK4_ARTAN</name>